<accession>A0A849CDJ7</accession>
<reference evidence="1 2" key="1">
    <citation type="submission" date="2020-05" db="EMBL/GenBank/DDBJ databases">
        <title>MicrobeNet Type strains.</title>
        <authorList>
            <person name="Nicholson A.C."/>
        </authorList>
    </citation>
    <scope>NUCLEOTIDE SEQUENCE [LARGE SCALE GENOMIC DNA]</scope>
    <source>
        <strain evidence="1 2">JCM 3224</strain>
    </source>
</reference>
<dbReference type="AlphaFoldDB" id="A0A849CDJ7"/>
<organism evidence="1 2">
    <name type="scientific">Nocardia uniformis</name>
    <dbReference type="NCBI Taxonomy" id="53432"/>
    <lineage>
        <taxon>Bacteria</taxon>
        <taxon>Bacillati</taxon>
        <taxon>Actinomycetota</taxon>
        <taxon>Actinomycetes</taxon>
        <taxon>Mycobacteriales</taxon>
        <taxon>Nocardiaceae</taxon>
        <taxon>Nocardia</taxon>
    </lineage>
</organism>
<comment type="caution">
    <text evidence="1">The sequence shown here is derived from an EMBL/GenBank/DDBJ whole genome shotgun (WGS) entry which is preliminary data.</text>
</comment>
<gene>
    <name evidence="1" type="ORF">HLB23_39730</name>
</gene>
<evidence type="ECO:0000313" key="1">
    <source>
        <dbReference type="EMBL" id="NNH75918.1"/>
    </source>
</evidence>
<dbReference type="EMBL" id="JABELX010000031">
    <property type="protein sequence ID" value="NNH75918.1"/>
    <property type="molecule type" value="Genomic_DNA"/>
</dbReference>
<proteinExistence type="predicted"/>
<sequence>MVGEETFLWSLRHRHHGESGAYRDCCEVLGIRRDGGGRLTIVFSDGPGRLVPDGFMPTGFVGTTEGGVLNLHEPGTVRALLDEARSRGWQPEETSAREMDGWTLFDAVARSRNVVPPS</sequence>
<evidence type="ECO:0000313" key="2">
    <source>
        <dbReference type="Proteomes" id="UP000586827"/>
    </source>
</evidence>
<name>A0A849CDJ7_9NOCA</name>
<dbReference type="Proteomes" id="UP000586827">
    <property type="component" value="Unassembled WGS sequence"/>
</dbReference>
<keyword evidence="2" id="KW-1185">Reference proteome</keyword>
<protein>
    <submittedName>
        <fullName evidence="1">Uncharacterized protein</fullName>
    </submittedName>
</protein>